<accession>U2LRW0</accession>
<dbReference type="GO" id="GO:0004553">
    <property type="term" value="F:hydrolase activity, hydrolyzing O-glycosyl compounds"/>
    <property type="evidence" value="ECO:0007669"/>
    <property type="project" value="InterPro"/>
</dbReference>
<comment type="caution">
    <text evidence="2">The sequence shown here is derived from an EMBL/GenBank/DDBJ whole genome shotgun (WGS) entry which is preliminary data.</text>
</comment>
<feature type="domain" description="Dockerin" evidence="1">
    <location>
        <begin position="811"/>
        <end position="874"/>
    </location>
</feature>
<dbReference type="GO" id="GO:0006508">
    <property type="term" value="P:proteolysis"/>
    <property type="evidence" value="ECO:0007669"/>
    <property type="project" value="UniProtKB-KW"/>
</dbReference>
<reference evidence="2 3" key="1">
    <citation type="submission" date="2013-07" db="EMBL/GenBank/DDBJ databases">
        <authorList>
            <person name="Weinstock G."/>
            <person name="Sodergren E."/>
            <person name="Wylie T."/>
            <person name="Fulton L."/>
            <person name="Fulton R."/>
            <person name="Fronick C."/>
            <person name="O'Laughlin M."/>
            <person name="Godfrey J."/>
            <person name="Miner T."/>
            <person name="Herter B."/>
            <person name="Appelbaum E."/>
            <person name="Cordes M."/>
            <person name="Lek S."/>
            <person name="Wollam A."/>
            <person name="Pepin K.H."/>
            <person name="Palsikar V.B."/>
            <person name="Mitreva M."/>
            <person name="Wilson R.K."/>
        </authorList>
    </citation>
    <scope>NUCLEOTIDE SEQUENCE [LARGE SCALE GENOMIC DNA]</scope>
    <source>
        <strain evidence="2 3">ATCC 27760</strain>
    </source>
</reference>
<dbReference type="Gene3D" id="1.10.1330.10">
    <property type="entry name" value="Dockerin domain"/>
    <property type="match status" value="1"/>
</dbReference>
<proteinExistence type="predicted"/>
<organism evidence="2 3">
    <name type="scientific">Ruminococcus callidus ATCC 27760</name>
    <dbReference type="NCBI Taxonomy" id="411473"/>
    <lineage>
        <taxon>Bacteria</taxon>
        <taxon>Bacillati</taxon>
        <taxon>Bacillota</taxon>
        <taxon>Clostridia</taxon>
        <taxon>Eubacteriales</taxon>
        <taxon>Oscillospiraceae</taxon>
        <taxon>Ruminococcus</taxon>
    </lineage>
</organism>
<dbReference type="Pfam" id="PF05547">
    <property type="entry name" value="Peptidase_M6"/>
    <property type="match status" value="1"/>
</dbReference>
<dbReference type="STRING" id="411473.RUMCAL_02479"/>
<keyword evidence="2" id="KW-0482">Metalloprotease</keyword>
<dbReference type="InterPro" id="IPR016134">
    <property type="entry name" value="Dockerin_dom"/>
</dbReference>
<dbReference type="AlphaFoldDB" id="U2LRW0"/>
<dbReference type="InterPro" id="IPR002105">
    <property type="entry name" value="Dockerin_1_rpt"/>
</dbReference>
<evidence type="ECO:0000313" key="2">
    <source>
        <dbReference type="EMBL" id="ERJ92199.1"/>
    </source>
</evidence>
<dbReference type="SUPFAM" id="SSF63446">
    <property type="entry name" value="Type I dockerin domain"/>
    <property type="match status" value="1"/>
</dbReference>
<evidence type="ECO:0000259" key="1">
    <source>
        <dbReference type="PROSITE" id="PS51766"/>
    </source>
</evidence>
<dbReference type="EMBL" id="AWVF01000297">
    <property type="protein sequence ID" value="ERJ92199.1"/>
    <property type="molecule type" value="Genomic_DNA"/>
</dbReference>
<dbReference type="Proteomes" id="UP000016662">
    <property type="component" value="Unassembled WGS sequence"/>
</dbReference>
<dbReference type="GO" id="GO:0008237">
    <property type="term" value="F:metallopeptidase activity"/>
    <property type="evidence" value="ECO:0007669"/>
    <property type="project" value="UniProtKB-KW"/>
</dbReference>
<dbReference type="SUPFAM" id="SSF82171">
    <property type="entry name" value="DPP6 N-terminal domain-like"/>
    <property type="match status" value="1"/>
</dbReference>
<dbReference type="PANTHER" id="PTHR41775">
    <property type="entry name" value="SECRETED PROTEIN-RELATED"/>
    <property type="match status" value="1"/>
</dbReference>
<dbReference type="HOGENOM" id="CLU_369468_0_0_9"/>
<keyword evidence="3" id="KW-1185">Reference proteome</keyword>
<gene>
    <name evidence="2" type="ORF">RUMCAL_02479</name>
</gene>
<keyword evidence="2" id="KW-0378">Hydrolase</keyword>
<evidence type="ECO:0000313" key="3">
    <source>
        <dbReference type="Proteomes" id="UP000016662"/>
    </source>
</evidence>
<dbReference type="PATRIC" id="fig|411473.3.peg.2069"/>
<name>U2LRW0_9FIRM</name>
<dbReference type="eggNOG" id="COG4412">
    <property type="taxonomic scope" value="Bacteria"/>
</dbReference>
<dbReference type="GO" id="GO:0000272">
    <property type="term" value="P:polysaccharide catabolic process"/>
    <property type="evidence" value="ECO:0007669"/>
    <property type="project" value="InterPro"/>
</dbReference>
<dbReference type="CDD" id="cd14256">
    <property type="entry name" value="Dockerin_I"/>
    <property type="match status" value="1"/>
</dbReference>
<sequence length="874" mass="95394">MLLLYTGSQTDACPFKNSLQVLAKKIRCEMIPQRIFSFFPLYLCQISHFFLQKCRKLWYNNYINGQLTLLDRSMTMSIHKRIPALLLGVILLFAGIPAGRISAQAADTTQQLNNIVLFAQFPDADTDNFMADKTDTAIAICNDTSTPRSLTSYIDAISYGKLHVNSYFPQLSDGVIQPYVLQNSKAEYTNYEQYAIEMVQNIRIPDSIPLDGNQDGMTDNITLVIDGRAESMGDPLWAKAFQVGGLYLGDTPVGSINLMSSYTLLSSTIFSGVGTLCHEFLHSIGYPDLYRKDSSSGNPVGQWDLMATNSIFLQYPLAYQRYAVSGWLDAKTITTAGTYTLQPASSSTGDRLYLLKTPFSDTEFFAVEYRIPGKQYSEELDCKIYGEGMVVYRVNTAVQGNYRSDTDGIYVFRPDETTLNAGGGDLTRSCYGGKNAPDSIGSTDLESTFADGALVYSDGTNSGIALHDIQLNGDGTLSFSADFADVSDRLLWQNVDSVNFPADQTGYDMVTGDDGKLYLLSANTDGATLYCVENDTLQPVSTVLSGTMYNPKLAFSNGTPYLLWQDSQYFLHLNRWNSTSGVWQDCYTGTELAQYADIAADNSGVYVTYTTGSFPYVLHAFRFDNAAGTVSLLGDVIADNACNMEIAAANGSIGIGYRDLNDNNVPKLAVWDGTAWNTTTLSEQDCGTISVLADGNSIWVVPSGGKTDVFRWESGTVTNIPLPEAVQGRAFQMTPAVAQGNFYMTVNAQNPEEFVLYGLNKDGTWSLTGNPIAQSMVNQPVLAAQKQALYCLYATSDLQMQLKKLTLETETPAVTGDVNGDGTANLADTVLLQKYLLGETALTAAQAKAADLQADDSINGFDLAVLRQLLTKVA</sequence>
<dbReference type="PANTHER" id="PTHR41775:SF1">
    <property type="entry name" value="PEPTIDASE M6-LIKE DOMAIN-CONTAINING PROTEIN"/>
    <property type="match status" value="1"/>
</dbReference>
<keyword evidence="2" id="KW-0645">Protease</keyword>
<dbReference type="Pfam" id="PF00404">
    <property type="entry name" value="Dockerin_1"/>
    <property type="match status" value="1"/>
</dbReference>
<protein>
    <submittedName>
        <fullName evidence="2">M6 family metalloprotease domain protein</fullName>
    </submittedName>
</protein>
<dbReference type="InterPro" id="IPR008757">
    <property type="entry name" value="Peptidase_M6-like_domain"/>
</dbReference>
<dbReference type="InterPro" id="IPR036439">
    <property type="entry name" value="Dockerin_dom_sf"/>
</dbReference>
<dbReference type="PROSITE" id="PS51766">
    <property type="entry name" value="DOCKERIN"/>
    <property type="match status" value="1"/>
</dbReference>